<keyword evidence="2" id="KW-1185">Reference proteome</keyword>
<protein>
    <submittedName>
        <fullName evidence="1">Oidioi.mRNA.OKI2018_I69.chr2.g8064.t1.cds</fullName>
    </submittedName>
</protein>
<sequence>MAANYSTSPSGISMIAMHLNTRGTRLFRKLISPVRSYGAMKMQLLLQLLEKQFRRFSRDRFIAIKTEWVISLCWKIQISGQNLFSS</sequence>
<dbReference type="Proteomes" id="UP001158576">
    <property type="component" value="Chromosome 2"/>
</dbReference>
<evidence type="ECO:0000313" key="2">
    <source>
        <dbReference type="Proteomes" id="UP001158576"/>
    </source>
</evidence>
<evidence type="ECO:0000313" key="1">
    <source>
        <dbReference type="EMBL" id="CAG5113977.1"/>
    </source>
</evidence>
<accession>A0ABN7TEN2</accession>
<reference evidence="1 2" key="1">
    <citation type="submission" date="2021-04" db="EMBL/GenBank/DDBJ databases">
        <authorList>
            <person name="Bliznina A."/>
        </authorList>
    </citation>
    <scope>NUCLEOTIDE SEQUENCE [LARGE SCALE GENOMIC DNA]</scope>
</reference>
<proteinExistence type="predicted"/>
<gene>
    <name evidence="1" type="ORF">OKIOD_LOCUS16829</name>
</gene>
<name>A0ABN7TEN2_OIKDI</name>
<dbReference type="EMBL" id="OU015567">
    <property type="protein sequence ID" value="CAG5113977.1"/>
    <property type="molecule type" value="Genomic_DNA"/>
</dbReference>
<organism evidence="1 2">
    <name type="scientific">Oikopleura dioica</name>
    <name type="common">Tunicate</name>
    <dbReference type="NCBI Taxonomy" id="34765"/>
    <lineage>
        <taxon>Eukaryota</taxon>
        <taxon>Metazoa</taxon>
        <taxon>Chordata</taxon>
        <taxon>Tunicata</taxon>
        <taxon>Appendicularia</taxon>
        <taxon>Copelata</taxon>
        <taxon>Oikopleuridae</taxon>
        <taxon>Oikopleura</taxon>
    </lineage>
</organism>